<dbReference type="PANTHER" id="PTHR11986">
    <property type="entry name" value="AMINOTRANSFERASE CLASS III"/>
    <property type="match status" value="1"/>
</dbReference>
<dbReference type="RefSeq" id="WP_194198887.1">
    <property type="nucleotide sequence ID" value="NZ_CP045227.1"/>
</dbReference>
<dbReference type="SUPFAM" id="SSF53383">
    <property type="entry name" value="PLP-dependent transferases"/>
    <property type="match status" value="1"/>
</dbReference>
<dbReference type="GO" id="GO:0030170">
    <property type="term" value="F:pyridoxal phosphate binding"/>
    <property type="evidence" value="ECO:0007669"/>
    <property type="project" value="TreeGrafter"/>
</dbReference>
<dbReference type="GO" id="GO:0042802">
    <property type="term" value="F:identical protein binding"/>
    <property type="evidence" value="ECO:0007669"/>
    <property type="project" value="TreeGrafter"/>
</dbReference>
<reference evidence="3 4" key="1">
    <citation type="submission" date="2019-10" db="EMBL/GenBank/DDBJ databases">
        <title>Genomic and transcriptomic insights into the perfect genentic adaptation of a filamentous nitrogen-fixing cyanobacterium to rice fields.</title>
        <authorList>
            <person name="Chen Z."/>
        </authorList>
    </citation>
    <scope>NUCLEOTIDE SEQUENCE [LARGE SCALE GENOMIC DNA]</scope>
    <source>
        <strain evidence="3">CCNUC1</strain>
    </source>
</reference>
<evidence type="ECO:0000256" key="1">
    <source>
        <dbReference type="ARBA" id="ARBA00022576"/>
    </source>
</evidence>
<sequence>MEYIPSLQTGNEVTQAFRLFLVPFGLDYIIKNQLFEYSAEVGKRLKQSLIELPIKFPHIYKAVRGQGLLVGVELADSLASKGRLVRDTLIREGVLVEIQSGQMGEHISASEKINQTIKAVPPLTLPQEKVSEIVKRFERAAEALTRFEKRTQKSYISLGCELSAACQAPFL</sequence>
<proteinExistence type="predicted"/>
<dbReference type="KEGG" id="nsh:GXM_09181"/>
<evidence type="ECO:0000313" key="4">
    <source>
        <dbReference type="Proteomes" id="UP000326678"/>
    </source>
</evidence>
<dbReference type="Gene3D" id="3.90.1150.10">
    <property type="entry name" value="Aspartate Aminotransferase, domain 1"/>
    <property type="match status" value="1"/>
</dbReference>
<dbReference type="AlphaFoldDB" id="A0A5P8WFS7"/>
<dbReference type="EMBL" id="CP045227">
    <property type="protein sequence ID" value="QFS51687.1"/>
    <property type="molecule type" value="Genomic_DNA"/>
</dbReference>
<evidence type="ECO:0000256" key="2">
    <source>
        <dbReference type="ARBA" id="ARBA00022679"/>
    </source>
</evidence>
<dbReference type="Proteomes" id="UP000326678">
    <property type="component" value="Chromosome Gxm2"/>
</dbReference>
<organism evidence="3 4">
    <name type="scientific">Nostoc sphaeroides CCNUC1</name>
    <dbReference type="NCBI Taxonomy" id="2653204"/>
    <lineage>
        <taxon>Bacteria</taxon>
        <taxon>Bacillati</taxon>
        <taxon>Cyanobacteriota</taxon>
        <taxon>Cyanophyceae</taxon>
        <taxon>Nostocales</taxon>
        <taxon>Nostocaceae</taxon>
        <taxon>Nostoc</taxon>
    </lineage>
</organism>
<keyword evidence="4" id="KW-1185">Reference proteome</keyword>
<accession>A0A5P8WFS7</accession>
<dbReference type="InterPro" id="IPR015422">
    <property type="entry name" value="PyrdxlP-dep_Trfase_small"/>
</dbReference>
<gene>
    <name evidence="3" type="ORF">GXM_09181</name>
</gene>
<dbReference type="PANTHER" id="PTHR11986:SF79">
    <property type="entry name" value="ACETYLORNITHINE AMINOTRANSFERASE, MITOCHONDRIAL"/>
    <property type="match status" value="1"/>
</dbReference>
<evidence type="ECO:0000313" key="3">
    <source>
        <dbReference type="EMBL" id="QFS51687.1"/>
    </source>
</evidence>
<keyword evidence="1" id="KW-0032">Aminotransferase</keyword>
<dbReference type="InterPro" id="IPR015424">
    <property type="entry name" value="PyrdxlP-dep_Trfase"/>
</dbReference>
<keyword evidence="2" id="KW-0808">Transferase</keyword>
<name>A0A5P8WFS7_9NOSO</name>
<protein>
    <submittedName>
        <fullName evidence="3">Uncharacterized protein</fullName>
    </submittedName>
</protein>
<dbReference type="GO" id="GO:0008483">
    <property type="term" value="F:transaminase activity"/>
    <property type="evidence" value="ECO:0007669"/>
    <property type="project" value="UniProtKB-KW"/>
</dbReference>
<dbReference type="InterPro" id="IPR050103">
    <property type="entry name" value="Class-III_PLP-dep_AT"/>
</dbReference>